<evidence type="ECO:0000313" key="4">
    <source>
        <dbReference type="Proteomes" id="UP000198707"/>
    </source>
</evidence>
<dbReference type="EMBL" id="FNYV01000024">
    <property type="protein sequence ID" value="SEK07130.1"/>
    <property type="molecule type" value="Genomic_DNA"/>
</dbReference>
<dbReference type="STRING" id="1144548.SAMN05443287_1245"/>
<feature type="region of interest" description="Disordered" evidence="1">
    <location>
        <begin position="28"/>
        <end position="47"/>
    </location>
</feature>
<evidence type="ECO:0000259" key="2">
    <source>
        <dbReference type="Pfam" id="PF22746"/>
    </source>
</evidence>
<dbReference type="OrthoDB" id="118871at2"/>
<feature type="domain" description="YvlB/LiaX N-terminal" evidence="2">
    <location>
        <begin position="3"/>
        <end position="32"/>
    </location>
</feature>
<dbReference type="Pfam" id="PF22746">
    <property type="entry name" value="SHOCT-like_DUF2089-C"/>
    <property type="match status" value="1"/>
</dbReference>
<dbReference type="InterPro" id="IPR053959">
    <property type="entry name" value="YvlB/LiaX_N"/>
</dbReference>
<organism evidence="3 4">
    <name type="scientific">Micromonospora phaseoli</name>
    <dbReference type="NCBI Taxonomy" id="1144548"/>
    <lineage>
        <taxon>Bacteria</taxon>
        <taxon>Bacillati</taxon>
        <taxon>Actinomycetota</taxon>
        <taxon>Actinomycetes</taxon>
        <taxon>Micromonosporales</taxon>
        <taxon>Micromonosporaceae</taxon>
        <taxon>Micromonospora</taxon>
    </lineage>
</organism>
<evidence type="ECO:0000256" key="1">
    <source>
        <dbReference type="SAM" id="MobiDB-lite"/>
    </source>
</evidence>
<dbReference type="AlphaFoldDB" id="A0A1H7E658"/>
<protein>
    <recommendedName>
        <fullName evidence="2">YvlB/LiaX N-terminal domain-containing protein</fullName>
    </recommendedName>
</protein>
<dbReference type="Proteomes" id="UP000198707">
    <property type="component" value="Unassembled WGS sequence"/>
</dbReference>
<proteinExistence type="predicted"/>
<keyword evidence="4" id="KW-1185">Reference proteome</keyword>
<reference evidence="4" key="1">
    <citation type="submission" date="2016-10" db="EMBL/GenBank/DDBJ databases">
        <authorList>
            <person name="Varghese N."/>
            <person name="Submissions S."/>
        </authorList>
    </citation>
    <scope>NUCLEOTIDE SEQUENCE [LARGE SCALE GENOMIC DNA]</scope>
    <source>
        <strain evidence="4">CGMCC 4.7038</strain>
    </source>
</reference>
<sequence length="143" mass="15858">MNEQRRQILQMLAEGKITADEAERLIDALEREQPESPSGATPRLKPRPKYLRVVVSSEDNFGGDGPGRVNVRVPLQLLRAGVRLTSLIPAQALTQVNAELSKSGVPIDLTQLKPQHIEELIEQLDDVTIDVDQPDAKVQVFCE</sequence>
<name>A0A1H7E658_9ACTN</name>
<gene>
    <name evidence="3" type="ORF">SAMN05443287_1245</name>
</gene>
<dbReference type="RefSeq" id="WP_092383743.1">
    <property type="nucleotide sequence ID" value="NZ_BOPI01000069.1"/>
</dbReference>
<accession>A0A1H7E658</accession>
<evidence type="ECO:0000313" key="3">
    <source>
        <dbReference type="EMBL" id="SEK07130.1"/>
    </source>
</evidence>